<name>A0A1Y1ZHX9_9PLEO</name>
<proteinExistence type="predicted"/>
<dbReference type="InterPro" id="IPR021514">
    <property type="entry name" value="DUF3176"/>
</dbReference>
<keyword evidence="1" id="KW-0472">Membrane</keyword>
<dbReference type="Proteomes" id="UP000193144">
    <property type="component" value="Unassembled WGS sequence"/>
</dbReference>
<evidence type="ECO:0000256" key="1">
    <source>
        <dbReference type="SAM" id="Phobius"/>
    </source>
</evidence>
<dbReference type="STRING" id="1231657.A0A1Y1ZHX9"/>
<keyword evidence="3" id="KW-1185">Reference proteome</keyword>
<dbReference type="AlphaFoldDB" id="A0A1Y1ZHX9"/>
<protein>
    <submittedName>
        <fullName evidence="2">Uncharacterized protein</fullName>
    </submittedName>
</protein>
<keyword evidence="1" id="KW-1133">Transmembrane helix</keyword>
<organism evidence="2 3">
    <name type="scientific">Clohesyomyces aquaticus</name>
    <dbReference type="NCBI Taxonomy" id="1231657"/>
    <lineage>
        <taxon>Eukaryota</taxon>
        <taxon>Fungi</taxon>
        <taxon>Dikarya</taxon>
        <taxon>Ascomycota</taxon>
        <taxon>Pezizomycotina</taxon>
        <taxon>Dothideomycetes</taxon>
        <taxon>Pleosporomycetidae</taxon>
        <taxon>Pleosporales</taxon>
        <taxon>Lindgomycetaceae</taxon>
        <taxon>Clohesyomyces</taxon>
    </lineage>
</organism>
<dbReference type="EMBL" id="MCFA01000081">
    <property type="protein sequence ID" value="ORY09853.1"/>
    <property type="molecule type" value="Genomic_DNA"/>
</dbReference>
<feature type="transmembrane region" description="Helical" evidence="1">
    <location>
        <begin position="47"/>
        <end position="66"/>
    </location>
</feature>
<dbReference type="OrthoDB" id="5242705at2759"/>
<feature type="non-terminal residue" evidence="2">
    <location>
        <position position="110"/>
    </location>
</feature>
<evidence type="ECO:0000313" key="3">
    <source>
        <dbReference type="Proteomes" id="UP000193144"/>
    </source>
</evidence>
<accession>A0A1Y1ZHX9</accession>
<feature type="non-terminal residue" evidence="2">
    <location>
        <position position="1"/>
    </location>
</feature>
<gene>
    <name evidence="2" type="ORF">BCR34DRAFT_456083</name>
</gene>
<reference evidence="2 3" key="1">
    <citation type="submission" date="2016-07" db="EMBL/GenBank/DDBJ databases">
        <title>Pervasive Adenine N6-methylation of Active Genes in Fungi.</title>
        <authorList>
            <consortium name="DOE Joint Genome Institute"/>
            <person name="Mondo S.J."/>
            <person name="Dannebaum R.O."/>
            <person name="Kuo R.C."/>
            <person name="Labutti K."/>
            <person name="Haridas S."/>
            <person name="Kuo A."/>
            <person name="Salamov A."/>
            <person name="Ahrendt S.R."/>
            <person name="Lipzen A."/>
            <person name="Sullivan W."/>
            <person name="Andreopoulos W.B."/>
            <person name="Clum A."/>
            <person name="Lindquist E."/>
            <person name="Daum C."/>
            <person name="Ramamoorthy G.K."/>
            <person name="Gryganskyi A."/>
            <person name="Culley D."/>
            <person name="Magnuson J.K."/>
            <person name="James T.Y."/>
            <person name="O'Malley M.A."/>
            <person name="Stajich J.E."/>
            <person name="Spatafora J.W."/>
            <person name="Visel A."/>
            <person name="Grigoriev I.V."/>
        </authorList>
    </citation>
    <scope>NUCLEOTIDE SEQUENCE [LARGE SCALE GENOMIC DNA]</scope>
    <source>
        <strain evidence="2 3">CBS 115471</strain>
    </source>
</reference>
<keyword evidence="1" id="KW-0812">Transmembrane</keyword>
<dbReference type="Pfam" id="PF11374">
    <property type="entry name" value="DUF3176"/>
    <property type="match status" value="1"/>
</dbReference>
<sequence length="110" mass="12431">ARKLRASHVLWLWELSTWLFGTLALFNIIVILGHFDGKFLHRWKSSISIHSIVAVLSQTTLSSLLVSTSSCVGQMKWFRCRNDGKKPLIDIDAFDLASRGLEGSLRFLLS</sequence>
<comment type="caution">
    <text evidence="2">The sequence shown here is derived from an EMBL/GenBank/DDBJ whole genome shotgun (WGS) entry which is preliminary data.</text>
</comment>
<dbReference type="PANTHER" id="PTHR35394:SF5">
    <property type="entry name" value="DUF3176 DOMAIN-CONTAINING PROTEIN"/>
    <property type="match status" value="1"/>
</dbReference>
<evidence type="ECO:0000313" key="2">
    <source>
        <dbReference type="EMBL" id="ORY09853.1"/>
    </source>
</evidence>
<feature type="transmembrane region" description="Helical" evidence="1">
    <location>
        <begin position="12"/>
        <end position="35"/>
    </location>
</feature>
<dbReference type="PANTHER" id="PTHR35394">
    <property type="entry name" value="DUF3176 DOMAIN-CONTAINING PROTEIN"/>
    <property type="match status" value="1"/>
</dbReference>